<gene>
    <name evidence="10" type="ORF">FRX31_020819</name>
</gene>
<protein>
    <recommendedName>
        <fullName evidence="2">4-coumarate--CoA ligase</fullName>
        <ecNumber evidence="2">6.2.1.12</ecNumber>
    </recommendedName>
</protein>
<keyword evidence="7" id="KW-1133">Transmembrane helix</keyword>
<dbReference type="GO" id="GO:0005777">
    <property type="term" value="C:peroxisome"/>
    <property type="evidence" value="ECO:0007669"/>
    <property type="project" value="TreeGrafter"/>
</dbReference>
<evidence type="ECO:0000259" key="9">
    <source>
        <dbReference type="Pfam" id="PF13193"/>
    </source>
</evidence>
<proteinExistence type="inferred from homology"/>
<dbReference type="InterPro" id="IPR045851">
    <property type="entry name" value="AMP-bd_C_sf"/>
</dbReference>
<evidence type="ECO:0000313" key="11">
    <source>
        <dbReference type="Proteomes" id="UP000554482"/>
    </source>
</evidence>
<evidence type="ECO:0000256" key="4">
    <source>
        <dbReference type="ARBA" id="ARBA00022741"/>
    </source>
</evidence>
<name>A0A7J6VXN2_THATH</name>
<dbReference type="GO" id="GO:0005524">
    <property type="term" value="F:ATP binding"/>
    <property type="evidence" value="ECO:0007669"/>
    <property type="project" value="UniProtKB-KW"/>
</dbReference>
<evidence type="ECO:0000256" key="5">
    <source>
        <dbReference type="ARBA" id="ARBA00022840"/>
    </source>
</evidence>
<evidence type="ECO:0000256" key="2">
    <source>
        <dbReference type="ARBA" id="ARBA00012959"/>
    </source>
</evidence>
<comment type="caution">
    <text evidence="10">The sequence shown here is derived from an EMBL/GenBank/DDBJ whole genome shotgun (WGS) entry which is preliminary data.</text>
</comment>
<evidence type="ECO:0000259" key="8">
    <source>
        <dbReference type="Pfam" id="PF00501"/>
    </source>
</evidence>
<dbReference type="Pfam" id="PF13193">
    <property type="entry name" value="AMP-binding_C"/>
    <property type="match status" value="1"/>
</dbReference>
<dbReference type="EMBL" id="JABWDY010025254">
    <property type="protein sequence ID" value="KAF5189593.1"/>
    <property type="molecule type" value="Genomic_DNA"/>
</dbReference>
<dbReference type="PROSITE" id="PS00455">
    <property type="entry name" value="AMP_BINDING"/>
    <property type="match status" value="1"/>
</dbReference>
<keyword evidence="4" id="KW-0547">Nucleotide-binding</keyword>
<dbReference type="FunFam" id="3.40.50.12780:FF:000003">
    <property type="entry name" value="Long-chain-fatty-acid--CoA ligase FadD"/>
    <property type="match status" value="1"/>
</dbReference>
<keyword evidence="5" id="KW-0067">ATP-binding</keyword>
<dbReference type="PANTHER" id="PTHR24096">
    <property type="entry name" value="LONG-CHAIN-FATTY-ACID--COA LIGASE"/>
    <property type="match status" value="1"/>
</dbReference>
<feature type="transmembrane region" description="Helical" evidence="7">
    <location>
        <begin position="254"/>
        <end position="276"/>
    </location>
</feature>
<dbReference type="InterPro" id="IPR020845">
    <property type="entry name" value="AMP-binding_CS"/>
</dbReference>
<evidence type="ECO:0000256" key="3">
    <source>
        <dbReference type="ARBA" id="ARBA00022598"/>
    </source>
</evidence>
<dbReference type="InterPro" id="IPR025110">
    <property type="entry name" value="AMP-bd_C"/>
</dbReference>
<dbReference type="Pfam" id="PF00501">
    <property type="entry name" value="AMP-binding"/>
    <property type="match status" value="1"/>
</dbReference>
<reference evidence="10 11" key="1">
    <citation type="submission" date="2020-06" db="EMBL/GenBank/DDBJ databases">
        <title>Transcriptomic and genomic resources for Thalictrum thalictroides and T. hernandezii: Facilitating candidate gene discovery in an emerging model plant lineage.</title>
        <authorList>
            <person name="Arias T."/>
            <person name="Riano-Pachon D.M."/>
            <person name="Di Stilio V.S."/>
        </authorList>
    </citation>
    <scope>NUCLEOTIDE SEQUENCE [LARGE SCALE GENOMIC DNA]</scope>
    <source>
        <strain evidence="11">cv. WT478/WT964</strain>
        <tissue evidence="10">Leaves</tissue>
    </source>
</reference>
<evidence type="ECO:0000313" key="10">
    <source>
        <dbReference type="EMBL" id="KAF5189593.1"/>
    </source>
</evidence>
<evidence type="ECO:0000256" key="7">
    <source>
        <dbReference type="SAM" id="Phobius"/>
    </source>
</evidence>
<keyword evidence="11" id="KW-1185">Reference proteome</keyword>
<dbReference type="GO" id="GO:0016207">
    <property type="term" value="F:4-coumarate-CoA ligase activity"/>
    <property type="evidence" value="ECO:0007669"/>
    <property type="project" value="UniProtKB-EC"/>
</dbReference>
<comment type="catalytic activity">
    <reaction evidence="6">
        <text>(E)-4-coumarate + ATP + CoA = (E)-4-coumaroyl-CoA + AMP + diphosphate</text>
        <dbReference type="Rhea" id="RHEA:19641"/>
        <dbReference type="ChEBI" id="CHEBI:12876"/>
        <dbReference type="ChEBI" id="CHEBI:30616"/>
        <dbReference type="ChEBI" id="CHEBI:33019"/>
        <dbReference type="ChEBI" id="CHEBI:57287"/>
        <dbReference type="ChEBI" id="CHEBI:85008"/>
        <dbReference type="ChEBI" id="CHEBI:456215"/>
        <dbReference type="EC" id="6.2.1.12"/>
    </reaction>
    <physiologicalReaction direction="left-to-right" evidence="6">
        <dbReference type="Rhea" id="RHEA:19642"/>
    </physiologicalReaction>
</comment>
<keyword evidence="7" id="KW-0812">Transmembrane</keyword>
<dbReference type="EC" id="6.2.1.12" evidence="2"/>
<evidence type="ECO:0000256" key="6">
    <source>
        <dbReference type="ARBA" id="ARBA00034252"/>
    </source>
</evidence>
<dbReference type="AlphaFoldDB" id="A0A7J6VXN2"/>
<organism evidence="10 11">
    <name type="scientific">Thalictrum thalictroides</name>
    <name type="common">Rue-anemone</name>
    <name type="synonym">Anemone thalictroides</name>
    <dbReference type="NCBI Taxonomy" id="46969"/>
    <lineage>
        <taxon>Eukaryota</taxon>
        <taxon>Viridiplantae</taxon>
        <taxon>Streptophyta</taxon>
        <taxon>Embryophyta</taxon>
        <taxon>Tracheophyta</taxon>
        <taxon>Spermatophyta</taxon>
        <taxon>Magnoliopsida</taxon>
        <taxon>Ranunculales</taxon>
        <taxon>Ranunculaceae</taxon>
        <taxon>Thalictroideae</taxon>
        <taxon>Thalictrum</taxon>
    </lineage>
</organism>
<dbReference type="GO" id="GO:0006744">
    <property type="term" value="P:ubiquinone biosynthetic process"/>
    <property type="evidence" value="ECO:0007669"/>
    <property type="project" value="TreeGrafter"/>
</dbReference>
<dbReference type="SUPFAM" id="SSF56801">
    <property type="entry name" value="Acetyl-CoA synthetase-like"/>
    <property type="match status" value="1"/>
</dbReference>
<dbReference type="PANTHER" id="PTHR24096:SF149">
    <property type="entry name" value="AMP-BINDING DOMAIN-CONTAINING PROTEIN-RELATED"/>
    <property type="match status" value="1"/>
</dbReference>
<comment type="similarity">
    <text evidence="1">Belongs to the ATP-dependent AMP-binding enzyme family.</text>
</comment>
<keyword evidence="7" id="KW-0472">Membrane</keyword>
<dbReference type="Gene3D" id="3.30.300.30">
    <property type="match status" value="1"/>
</dbReference>
<dbReference type="InterPro" id="IPR042099">
    <property type="entry name" value="ANL_N_sf"/>
</dbReference>
<feature type="transmembrane region" description="Helical" evidence="7">
    <location>
        <begin position="87"/>
        <end position="111"/>
    </location>
</feature>
<dbReference type="InterPro" id="IPR000873">
    <property type="entry name" value="AMP-dep_synth/lig_dom"/>
</dbReference>
<sequence>MSESKSNSVSDWFCSKTGIYNSKYKSIQLPQNPFLDVVSFIFSHKHNGVSALIDSTSGFSLSYSNLHQMVYSLGSGLHEFGISKKDVVLILLPNTIFFPVVFLGVLSSGAIASTMNPLSSVIELKKQIVECNVNLVFTESDNVDKIESLNIGVRVIKVPQVSNLGEFKSESPQFDSFRKLVSNSPGSASRPVINQQDTAAILYSSGTSGVSKGVLLSHGNLIAVVELFVRFEALQYDTRFPVLENVYLASIPMFHIYGLSLFGMGLLSLGTSIVVMRKFNADEMVRAIDRYGVTHLPAVPPILMALTRAKAHPRRNLGSLKQVSSGAAPLSRKTIEDFLQSFPHVDFIQGYGMTESTAVGTRGLNTENFIKYNSVGLLAPNTQAKVVNWNSGSCLPPGNSGELWLRGPGIMKGYLNDADATTSAVDNDGWLHTGDIVSFDQDGYLYILDRLKEIIKYKGFQIAPADLEAALISHPEILDVAVTGYADAEAGEVPMAFVVKKPGTSLSQEDVINFVAGMVAPYKKVRKIVFTHSIPKSAAGKILRRQLKNSLVSRI</sequence>
<keyword evidence="3 10" id="KW-0436">Ligase</keyword>
<dbReference type="Proteomes" id="UP000554482">
    <property type="component" value="Unassembled WGS sequence"/>
</dbReference>
<dbReference type="Gene3D" id="3.40.50.12780">
    <property type="entry name" value="N-terminal domain of ligase-like"/>
    <property type="match status" value="1"/>
</dbReference>
<feature type="domain" description="AMP-binding enzyme C-terminal" evidence="9">
    <location>
        <begin position="467"/>
        <end position="541"/>
    </location>
</feature>
<accession>A0A7J6VXN2</accession>
<feature type="domain" description="AMP-dependent synthetase/ligase" evidence="8">
    <location>
        <begin position="46"/>
        <end position="415"/>
    </location>
</feature>
<dbReference type="OrthoDB" id="10253869at2759"/>
<dbReference type="FunFam" id="3.30.300.30:FF:000007">
    <property type="entry name" value="4-coumarate--CoA ligase 2"/>
    <property type="match status" value="1"/>
</dbReference>
<dbReference type="CDD" id="cd05904">
    <property type="entry name" value="4CL"/>
    <property type="match status" value="1"/>
</dbReference>
<evidence type="ECO:0000256" key="1">
    <source>
        <dbReference type="ARBA" id="ARBA00006432"/>
    </source>
</evidence>